<dbReference type="EMBL" id="AP024423">
    <property type="protein sequence ID" value="BCR92144.1"/>
    <property type="molecule type" value="Genomic_DNA"/>
</dbReference>
<dbReference type="PANTHER" id="PTHR46720">
    <property type="entry name" value="HYDROXYLASE, PUTATIVE (AFU_ORTHOLOGUE AFUA_3G01460)-RELATED"/>
    <property type="match status" value="1"/>
</dbReference>
<dbReference type="Pfam" id="PF01494">
    <property type="entry name" value="FAD_binding_3"/>
    <property type="match status" value="1"/>
</dbReference>
<dbReference type="Proteomes" id="UP000637239">
    <property type="component" value="Chromosome 8"/>
</dbReference>
<name>A0A7R7VWL4_ASPCH</name>
<dbReference type="GO" id="GO:0071949">
    <property type="term" value="F:FAD binding"/>
    <property type="evidence" value="ECO:0007669"/>
    <property type="project" value="InterPro"/>
</dbReference>
<dbReference type="Gene3D" id="3.50.50.60">
    <property type="entry name" value="FAD/NAD(P)-binding domain"/>
    <property type="match status" value="1"/>
</dbReference>
<protein>
    <recommendedName>
        <fullName evidence="4">FAD-binding domain-containing protein</fullName>
    </recommendedName>
</protein>
<dbReference type="RefSeq" id="XP_043140657.1">
    <property type="nucleotide sequence ID" value="XM_043283371.1"/>
</dbReference>
<keyword evidence="1" id="KW-0285">Flavoprotein</keyword>
<keyword evidence="6" id="KW-1185">Reference proteome</keyword>
<reference evidence="5" key="1">
    <citation type="submission" date="2021-01" db="EMBL/GenBank/DDBJ databases">
        <authorList>
            <consortium name="Aspergillus chevalieri M1 genome sequencing consortium"/>
            <person name="Kazuki M."/>
            <person name="Futagami T."/>
        </authorList>
    </citation>
    <scope>NUCLEOTIDE SEQUENCE</scope>
    <source>
        <strain evidence="5">M1</strain>
    </source>
</reference>
<evidence type="ECO:0000313" key="5">
    <source>
        <dbReference type="EMBL" id="BCR92144.1"/>
    </source>
</evidence>
<dbReference type="FunFam" id="3.50.50.60:FF:000156">
    <property type="entry name" value="Salicylate hydroxylase, putative"/>
    <property type="match status" value="1"/>
</dbReference>
<dbReference type="AlphaFoldDB" id="A0A7R7VWL4"/>
<proteinExistence type="predicted"/>
<evidence type="ECO:0000313" key="6">
    <source>
        <dbReference type="Proteomes" id="UP000637239"/>
    </source>
</evidence>
<dbReference type="InterPro" id="IPR051104">
    <property type="entry name" value="FAD_monoxygenase"/>
</dbReference>
<evidence type="ECO:0000256" key="3">
    <source>
        <dbReference type="ARBA" id="ARBA00023002"/>
    </source>
</evidence>
<accession>A0A7R7VWL4</accession>
<gene>
    <name evidence="5" type="ORF">ACHE_80044S</name>
</gene>
<evidence type="ECO:0000256" key="2">
    <source>
        <dbReference type="ARBA" id="ARBA00022827"/>
    </source>
</evidence>
<evidence type="ECO:0000259" key="4">
    <source>
        <dbReference type="Pfam" id="PF01494"/>
    </source>
</evidence>
<dbReference type="SUPFAM" id="SSF51905">
    <property type="entry name" value="FAD/NAD(P)-binding domain"/>
    <property type="match status" value="1"/>
</dbReference>
<dbReference type="PRINTS" id="PR00420">
    <property type="entry name" value="RNGMNOXGNASE"/>
</dbReference>
<dbReference type="InterPro" id="IPR002938">
    <property type="entry name" value="FAD-bd"/>
</dbReference>
<dbReference type="GO" id="GO:0016491">
    <property type="term" value="F:oxidoreductase activity"/>
    <property type="evidence" value="ECO:0007669"/>
    <property type="project" value="UniProtKB-KW"/>
</dbReference>
<keyword evidence="3" id="KW-0560">Oxidoreductase</keyword>
<dbReference type="PANTHER" id="PTHR46720:SF1">
    <property type="entry name" value="HYDROXYLASE, PUTATIVE (AFU_ORTHOLOGUE AFUA_8G06050)-RELATED"/>
    <property type="match status" value="1"/>
</dbReference>
<organism evidence="5 6">
    <name type="scientific">Aspergillus chevalieri</name>
    <name type="common">Eurotium chevalieri</name>
    <dbReference type="NCBI Taxonomy" id="182096"/>
    <lineage>
        <taxon>Eukaryota</taxon>
        <taxon>Fungi</taxon>
        <taxon>Dikarya</taxon>
        <taxon>Ascomycota</taxon>
        <taxon>Pezizomycotina</taxon>
        <taxon>Eurotiomycetes</taxon>
        <taxon>Eurotiomycetidae</taxon>
        <taxon>Eurotiales</taxon>
        <taxon>Aspergillaceae</taxon>
        <taxon>Aspergillus</taxon>
        <taxon>Aspergillus subgen. Aspergillus</taxon>
    </lineage>
</organism>
<dbReference type="GeneID" id="66986493"/>
<feature type="domain" description="FAD-binding" evidence="4">
    <location>
        <begin position="27"/>
        <end position="356"/>
    </location>
</feature>
<reference evidence="5" key="2">
    <citation type="submission" date="2021-02" db="EMBL/GenBank/DDBJ databases">
        <title>Aspergillus chevalieri M1 genome sequence.</title>
        <authorList>
            <person name="Kadooka C."/>
            <person name="Mori K."/>
            <person name="Futagami T."/>
        </authorList>
    </citation>
    <scope>NUCLEOTIDE SEQUENCE</scope>
    <source>
        <strain evidence="5">M1</strain>
    </source>
</reference>
<dbReference type="KEGG" id="ache:ACHE_80044S"/>
<dbReference type="GO" id="GO:0044550">
    <property type="term" value="P:secondary metabolite biosynthetic process"/>
    <property type="evidence" value="ECO:0007669"/>
    <property type="project" value="TreeGrafter"/>
</dbReference>
<evidence type="ECO:0000256" key="1">
    <source>
        <dbReference type="ARBA" id="ARBA00022630"/>
    </source>
</evidence>
<sequence length="427" mass="48435">MPLIASIQAILTGNCPFKKAKPVRIENVAIIGAGLSGLILALALHQQSIPCTIYEARSAPLNIGGAIMLSPNALRILDLLGVYERIRYEGYDFDKLYFRSPADQPFDEYEFGDEEKYSYRGMRIYRHVLIRELSAMVAEANIPIHYDKKFVRVVSETETDVTWEFDDGTTITATCLVGADGIHSKVRKYLYPELEPKFTNAMGVTAAVPTKQLHVPEGYDLPVTIMNRQHGAFVIAPQQQDGSEVLIGRQKRAPELDCEGWNQLMNDKEWCIDFLRQGASDFPEIVQWAVSEISPEKINLWPFYVVPKLDKWSSTHGRVVILGDAAHAIPPSAGQGINQAFEDVYTYALIVAKCDKDFLEKALKIWQQGRQERVDKVLALNAQIDKRRMPKPAGQEHAEDDKPFELEWLYKSDFNEMVDEWLRKDAQ</sequence>
<dbReference type="InterPro" id="IPR036188">
    <property type="entry name" value="FAD/NAD-bd_sf"/>
</dbReference>
<keyword evidence="2" id="KW-0274">FAD</keyword>